<dbReference type="Gene3D" id="2.40.30.10">
    <property type="entry name" value="Translation factors"/>
    <property type="match status" value="1"/>
</dbReference>
<keyword evidence="10" id="KW-0472">Membrane</keyword>
<dbReference type="InterPro" id="IPR001709">
    <property type="entry name" value="Flavoprot_Pyr_Nucl_cyt_Rdtase"/>
</dbReference>
<evidence type="ECO:0000256" key="7">
    <source>
        <dbReference type="ARBA" id="ARBA00023002"/>
    </source>
</evidence>
<dbReference type="InterPro" id="IPR017927">
    <property type="entry name" value="FAD-bd_FR_type"/>
</dbReference>
<evidence type="ECO:0000256" key="5">
    <source>
        <dbReference type="ARBA" id="ARBA00022787"/>
    </source>
</evidence>
<proteinExistence type="inferred from homology"/>
<keyword evidence="5" id="KW-1000">Mitochondrion outer membrane</keyword>
<dbReference type="KEGG" id="ffu:CLAFUR5_14091"/>
<reference evidence="16" key="1">
    <citation type="submission" date="2021-12" db="EMBL/GenBank/DDBJ databases">
        <authorList>
            <person name="Zaccaron A."/>
            <person name="Stergiopoulos I."/>
        </authorList>
    </citation>
    <scope>NUCLEOTIDE SEQUENCE</scope>
    <source>
        <strain evidence="16">Race5_Kim</strain>
    </source>
</reference>
<dbReference type="GO" id="GO:0005741">
    <property type="term" value="C:mitochondrial outer membrane"/>
    <property type="evidence" value="ECO:0007669"/>
    <property type="project" value="UniProtKB-SubCell"/>
</dbReference>
<evidence type="ECO:0000256" key="9">
    <source>
        <dbReference type="ARBA" id="ARBA00023128"/>
    </source>
</evidence>
<keyword evidence="9" id="KW-0496">Mitochondrion</keyword>
<dbReference type="AlphaFoldDB" id="A0A9Q8PMK9"/>
<keyword evidence="17" id="KW-1185">Reference proteome</keyword>
<dbReference type="PANTHER" id="PTHR19370">
    <property type="entry name" value="NADH-CYTOCHROME B5 REDUCTASE"/>
    <property type="match status" value="1"/>
</dbReference>
<evidence type="ECO:0000256" key="10">
    <source>
        <dbReference type="ARBA" id="ARBA00023136"/>
    </source>
</evidence>
<dbReference type="InterPro" id="IPR001433">
    <property type="entry name" value="OxRdtase_FAD/NAD-bd"/>
</dbReference>
<dbReference type="OMA" id="WLPVIRP"/>
<evidence type="ECO:0000256" key="13">
    <source>
        <dbReference type="PIRSR" id="PIRSR601834-1"/>
    </source>
</evidence>
<evidence type="ECO:0000256" key="2">
    <source>
        <dbReference type="ARBA" id="ARBA00004572"/>
    </source>
</evidence>
<dbReference type="CDD" id="cd06183">
    <property type="entry name" value="cyt_b5_reduct_like"/>
    <property type="match status" value="1"/>
</dbReference>
<feature type="binding site" evidence="13">
    <location>
        <position position="124"/>
    </location>
    <ligand>
        <name>FAD</name>
        <dbReference type="ChEBI" id="CHEBI:57692"/>
    </ligand>
</feature>
<name>A0A9Q8PMK9_PASFU</name>
<dbReference type="PANTHER" id="PTHR19370:SF171">
    <property type="entry name" value="NADH-CYTOCHROME B5 REDUCTASE 2"/>
    <property type="match status" value="1"/>
</dbReference>
<comment type="function">
    <text evidence="11">May mediate the reduction of outer membrane cytochrome b5.</text>
</comment>
<dbReference type="InterPro" id="IPR001834">
    <property type="entry name" value="CBR-like"/>
</dbReference>
<dbReference type="Pfam" id="PF00970">
    <property type="entry name" value="FAD_binding_6"/>
    <property type="match status" value="1"/>
</dbReference>
<feature type="binding site" evidence="13">
    <location>
        <position position="108"/>
    </location>
    <ligand>
        <name>FAD</name>
        <dbReference type="ChEBI" id="CHEBI:57692"/>
    </ligand>
</feature>
<dbReference type="SUPFAM" id="SSF52343">
    <property type="entry name" value="Ferredoxin reductase-like, C-terminal NADP-linked domain"/>
    <property type="match status" value="1"/>
</dbReference>
<comment type="subcellular location">
    <subcellularLocation>
        <location evidence="2">Mitochondrion outer membrane</location>
        <topology evidence="2">Single-pass membrane protein</topology>
    </subcellularLocation>
</comment>
<evidence type="ECO:0000256" key="11">
    <source>
        <dbReference type="ARBA" id="ARBA00037464"/>
    </source>
</evidence>
<evidence type="ECO:0000256" key="1">
    <source>
        <dbReference type="ARBA" id="ARBA00001974"/>
    </source>
</evidence>
<feature type="binding site" evidence="13">
    <location>
        <position position="126"/>
    </location>
    <ligand>
        <name>FAD</name>
        <dbReference type="ChEBI" id="CHEBI:57692"/>
    </ligand>
</feature>
<feature type="binding site" evidence="13">
    <location>
        <position position="107"/>
    </location>
    <ligand>
        <name>FAD</name>
        <dbReference type="ChEBI" id="CHEBI:57692"/>
    </ligand>
</feature>
<dbReference type="GO" id="GO:0090524">
    <property type="term" value="F:cytochrome-b5 reductase activity, acting on NADH"/>
    <property type="evidence" value="ECO:0007669"/>
    <property type="project" value="UniProtKB-EC"/>
</dbReference>
<dbReference type="Proteomes" id="UP000756132">
    <property type="component" value="Chromosome 13"/>
</dbReference>
<dbReference type="InterPro" id="IPR008333">
    <property type="entry name" value="Cbr1-like_FAD-bd_dom"/>
</dbReference>
<keyword evidence="7 14" id="KW-0560">Oxidoreductase</keyword>
<dbReference type="InterPro" id="IPR039261">
    <property type="entry name" value="FNR_nucleotide-bd"/>
</dbReference>
<dbReference type="SUPFAM" id="SSF63380">
    <property type="entry name" value="Riboflavin synthase domain-like"/>
    <property type="match status" value="1"/>
</dbReference>
<keyword evidence="6 13" id="KW-0274">FAD</keyword>
<dbReference type="RefSeq" id="XP_047769760.1">
    <property type="nucleotide sequence ID" value="XM_047913239.1"/>
</dbReference>
<accession>A0A9Q8PMK9</accession>
<feature type="binding site" evidence="13">
    <location>
        <position position="176"/>
    </location>
    <ligand>
        <name>FAD</name>
        <dbReference type="ChEBI" id="CHEBI:57692"/>
    </ligand>
</feature>
<evidence type="ECO:0000259" key="15">
    <source>
        <dbReference type="PROSITE" id="PS51384"/>
    </source>
</evidence>
<gene>
    <name evidence="16" type="ORF">CLAFUR5_14091</name>
</gene>
<evidence type="ECO:0000313" key="17">
    <source>
        <dbReference type="Proteomes" id="UP000756132"/>
    </source>
</evidence>
<protein>
    <recommendedName>
        <fullName evidence="14">NADH-cytochrome b5 reductase</fullName>
        <ecNumber evidence="14">1.6.2.2</ecNumber>
    </recommendedName>
</protein>
<dbReference type="Pfam" id="PF00175">
    <property type="entry name" value="NAD_binding_1"/>
    <property type="match status" value="1"/>
</dbReference>
<evidence type="ECO:0000256" key="6">
    <source>
        <dbReference type="ARBA" id="ARBA00022827"/>
    </source>
</evidence>
<evidence type="ECO:0000256" key="3">
    <source>
        <dbReference type="ARBA" id="ARBA00006105"/>
    </source>
</evidence>
<keyword evidence="8 14" id="KW-0520">NAD</keyword>
<dbReference type="PRINTS" id="PR00371">
    <property type="entry name" value="FPNCR"/>
</dbReference>
<dbReference type="EMBL" id="CP090175">
    <property type="protein sequence ID" value="UJO25394.1"/>
    <property type="molecule type" value="Genomic_DNA"/>
</dbReference>
<keyword evidence="4 13" id="KW-0285">Flavoprotein</keyword>
<dbReference type="InterPro" id="IPR017938">
    <property type="entry name" value="Riboflavin_synthase-like_b-brl"/>
</dbReference>
<comment type="catalytic activity">
    <reaction evidence="12 14">
        <text>2 Fe(III)-[cytochrome b5] + NADH = 2 Fe(II)-[cytochrome b5] + NAD(+) + H(+)</text>
        <dbReference type="Rhea" id="RHEA:46680"/>
        <dbReference type="Rhea" id="RHEA-COMP:10438"/>
        <dbReference type="Rhea" id="RHEA-COMP:10439"/>
        <dbReference type="ChEBI" id="CHEBI:15378"/>
        <dbReference type="ChEBI" id="CHEBI:29033"/>
        <dbReference type="ChEBI" id="CHEBI:29034"/>
        <dbReference type="ChEBI" id="CHEBI:57540"/>
        <dbReference type="ChEBI" id="CHEBI:57945"/>
        <dbReference type="EC" id="1.6.2.2"/>
    </reaction>
</comment>
<dbReference type="EC" id="1.6.2.2" evidence="14"/>
<evidence type="ECO:0000256" key="4">
    <source>
        <dbReference type="ARBA" id="ARBA00022630"/>
    </source>
</evidence>
<dbReference type="Gene3D" id="3.40.50.80">
    <property type="entry name" value="Nucleotide-binding domain of ferredoxin-NADP reductase (FNR) module"/>
    <property type="match status" value="1"/>
</dbReference>
<dbReference type="PROSITE" id="PS51384">
    <property type="entry name" value="FAD_FR"/>
    <property type="match status" value="1"/>
</dbReference>
<evidence type="ECO:0000256" key="14">
    <source>
        <dbReference type="RuleBase" id="RU361226"/>
    </source>
</evidence>
<evidence type="ECO:0000256" key="8">
    <source>
        <dbReference type="ARBA" id="ARBA00023027"/>
    </source>
</evidence>
<comment type="cofactor">
    <cofactor evidence="1 13 14">
        <name>FAD</name>
        <dbReference type="ChEBI" id="CHEBI:57692"/>
    </cofactor>
</comment>
<evidence type="ECO:0000313" key="16">
    <source>
        <dbReference type="EMBL" id="UJO25394.1"/>
    </source>
</evidence>
<sequence>MASLLSRRALPYFTAGAVGIAGTAYLSTRRPIMLDSAHQPPTKTLAFPASMLFSKQLTVTKSEQVNHDTKRITFALPGGDNEISGVPAGSAILTQHTPSNAWLPVLRPYTPISDPTTRGTLELLVKQYPNGRASTYMHSLSPGDHLSVRGPIPGYNWKIPQSSTSVLLVAGGAGITPIYSLAKGILSNADDQTKVQLLWGVNGERDIVLRDELEGLEQQYPGRLQVTYCVSGPDAQEKGEKWRKGYVNKGVLQQAIERCGSSWGDDQGKKVFLCGPPAMESAVGSTLTELGLGKKEVHKF</sequence>
<feature type="domain" description="FAD-binding FR-type" evidence="15">
    <location>
        <begin position="52"/>
        <end position="158"/>
    </location>
</feature>
<feature type="binding site" evidence="13">
    <location>
        <position position="109"/>
    </location>
    <ligand>
        <name>FAD</name>
        <dbReference type="ChEBI" id="CHEBI:57692"/>
    </ligand>
</feature>
<reference evidence="16" key="2">
    <citation type="journal article" date="2022" name="Microb. Genom.">
        <title>A chromosome-scale genome assembly of the tomato pathogen Cladosporium fulvum reveals a compartmentalized genome architecture and the presence of a dispensable chromosome.</title>
        <authorList>
            <person name="Zaccaron A.Z."/>
            <person name="Chen L.H."/>
            <person name="Samaras A."/>
            <person name="Stergiopoulos I."/>
        </authorList>
    </citation>
    <scope>NUCLEOTIDE SEQUENCE</scope>
    <source>
        <strain evidence="16">Race5_Kim</strain>
    </source>
</reference>
<feature type="binding site" evidence="13">
    <location>
        <position position="134"/>
    </location>
    <ligand>
        <name>FAD</name>
        <dbReference type="ChEBI" id="CHEBI:57692"/>
    </ligand>
</feature>
<dbReference type="GeneID" id="71993969"/>
<comment type="similarity">
    <text evidence="3 14">Belongs to the flavoprotein pyridine nucleotide cytochrome reductase family.</text>
</comment>
<dbReference type="FunFam" id="3.40.50.80:FF:000009">
    <property type="entry name" value="NADH-cytochrome b5 reductase"/>
    <property type="match status" value="1"/>
</dbReference>
<evidence type="ECO:0000256" key="12">
    <source>
        <dbReference type="ARBA" id="ARBA00047682"/>
    </source>
</evidence>
<organism evidence="16 17">
    <name type="scientific">Passalora fulva</name>
    <name type="common">Tomato leaf mold</name>
    <name type="synonym">Cladosporium fulvum</name>
    <dbReference type="NCBI Taxonomy" id="5499"/>
    <lineage>
        <taxon>Eukaryota</taxon>
        <taxon>Fungi</taxon>
        <taxon>Dikarya</taxon>
        <taxon>Ascomycota</taxon>
        <taxon>Pezizomycotina</taxon>
        <taxon>Dothideomycetes</taxon>
        <taxon>Dothideomycetidae</taxon>
        <taxon>Mycosphaerellales</taxon>
        <taxon>Mycosphaerellaceae</taxon>
        <taxon>Fulvia</taxon>
    </lineage>
</organism>
<dbReference type="PRINTS" id="PR00406">
    <property type="entry name" value="CYTB5RDTASE"/>
</dbReference>
<dbReference type="OrthoDB" id="432685at2759"/>